<dbReference type="AlphaFoldDB" id="A0A8H7RFS4"/>
<accession>A0A8H7RFS4</accession>
<keyword evidence="3" id="KW-0862">Zinc</keyword>
<comment type="caution">
    <text evidence="6">The sequence shown here is derived from an EMBL/GenBank/DDBJ whole genome shotgun (WGS) entry which is preliminary data.</text>
</comment>
<dbReference type="Gene3D" id="6.10.140.2220">
    <property type="match status" value="1"/>
</dbReference>
<evidence type="ECO:0000256" key="1">
    <source>
        <dbReference type="ARBA" id="ARBA00022723"/>
    </source>
</evidence>
<evidence type="ECO:0000256" key="4">
    <source>
        <dbReference type="PROSITE-ProRule" id="PRU00134"/>
    </source>
</evidence>
<evidence type="ECO:0000259" key="5">
    <source>
        <dbReference type="PROSITE" id="PS50865"/>
    </source>
</evidence>
<evidence type="ECO:0000313" key="6">
    <source>
        <dbReference type="EMBL" id="KAG2209427.1"/>
    </source>
</evidence>
<dbReference type="SUPFAM" id="SSF144232">
    <property type="entry name" value="HIT/MYND zinc finger-like"/>
    <property type="match status" value="1"/>
</dbReference>
<evidence type="ECO:0000313" key="7">
    <source>
        <dbReference type="Proteomes" id="UP000603453"/>
    </source>
</evidence>
<dbReference type="InterPro" id="IPR002893">
    <property type="entry name" value="Znf_MYND"/>
</dbReference>
<reference evidence="6" key="1">
    <citation type="submission" date="2020-12" db="EMBL/GenBank/DDBJ databases">
        <title>Metabolic potential, ecology and presence of endohyphal bacteria is reflected in genomic diversity of Mucoromycotina.</title>
        <authorList>
            <person name="Muszewska A."/>
            <person name="Okrasinska A."/>
            <person name="Steczkiewicz K."/>
            <person name="Drgas O."/>
            <person name="Orlowska M."/>
            <person name="Perlinska-Lenart U."/>
            <person name="Aleksandrzak-Piekarczyk T."/>
            <person name="Szatraj K."/>
            <person name="Zielenkiewicz U."/>
            <person name="Pilsyk S."/>
            <person name="Malc E."/>
            <person name="Mieczkowski P."/>
            <person name="Kruszewska J.S."/>
            <person name="Biernat P."/>
            <person name="Pawlowska J."/>
        </authorList>
    </citation>
    <scope>NUCLEOTIDE SEQUENCE</scope>
    <source>
        <strain evidence="6">WA0000017839</strain>
    </source>
</reference>
<dbReference type="GO" id="GO:0008270">
    <property type="term" value="F:zinc ion binding"/>
    <property type="evidence" value="ECO:0007669"/>
    <property type="project" value="UniProtKB-KW"/>
</dbReference>
<organism evidence="6 7">
    <name type="scientific">Mucor saturninus</name>
    <dbReference type="NCBI Taxonomy" id="64648"/>
    <lineage>
        <taxon>Eukaryota</taxon>
        <taxon>Fungi</taxon>
        <taxon>Fungi incertae sedis</taxon>
        <taxon>Mucoromycota</taxon>
        <taxon>Mucoromycotina</taxon>
        <taxon>Mucoromycetes</taxon>
        <taxon>Mucorales</taxon>
        <taxon>Mucorineae</taxon>
        <taxon>Mucoraceae</taxon>
        <taxon>Mucor</taxon>
    </lineage>
</organism>
<dbReference type="OrthoDB" id="412876at2759"/>
<keyword evidence="7" id="KW-1185">Reference proteome</keyword>
<keyword evidence="1" id="KW-0479">Metal-binding</keyword>
<dbReference type="Pfam" id="PF01753">
    <property type="entry name" value="zf-MYND"/>
    <property type="match status" value="1"/>
</dbReference>
<feature type="domain" description="MYND-type" evidence="5">
    <location>
        <begin position="250"/>
        <end position="288"/>
    </location>
</feature>
<evidence type="ECO:0000256" key="2">
    <source>
        <dbReference type="ARBA" id="ARBA00022771"/>
    </source>
</evidence>
<dbReference type="EMBL" id="JAEPRD010000015">
    <property type="protein sequence ID" value="KAG2209427.1"/>
    <property type="molecule type" value="Genomic_DNA"/>
</dbReference>
<protein>
    <recommendedName>
        <fullName evidence="5">MYND-type domain-containing protein</fullName>
    </recommendedName>
</protein>
<sequence>MPSLLLSNNAVSLERNNEKSPVITRDRSNLERQLELGSIEAACQLASLTEYKHDEIHGCYNCDLIAKYYILGFQSVKNSKQLECDSVLLALVQQVIQFIQCHLDISRIEHVSWLPVLMNNLRELGKQIKDESNEADRYVPLPPTSSQMETVGTDISMDNSVSGEYGRAIRISIYYCRAALCEEVDTAKSVSYYRKCVSVRPSPVESQNFQQSAKLALLHLIADHATNRPRLPSRTSSVSSGASSSCSMSCSNCGVEKRGIPVCSKCKSRYYCGVRCLKAHKPIHDAECGNNL</sequence>
<name>A0A8H7RFS4_9FUNG</name>
<dbReference type="Proteomes" id="UP000603453">
    <property type="component" value="Unassembled WGS sequence"/>
</dbReference>
<dbReference type="PROSITE" id="PS50865">
    <property type="entry name" value="ZF_MYND_2"/>
    <property type="match status" value="1"/>
</dbReference>
<proteinExistence type="predicted"/>
<keyword evidence="2 4" id="KW-0863">Zinc-finger</keyword>
<gene>
    <name evidence="6" type="ORF">INT47_008269</name>
</gene>
<evidence type="ECO:0000256" key="3">
    <source>
        <dbReference type="ARBA" id="ARBA00022833"/>
    </source>
</evidence>